<dbReference type="EMBL" id="CP001107">
    <property type="protein sequence ID" value="ACR74928.1"/>
    <property type="molecule type" value="Genomic_DNA"/>
</dbReference>
<dbReference type="HOGENOM" id="CLU_3079984_0_0_9"/>
<evidence type="ECO:0000313" key="1">
    <source>
        <dbReference type="EMBL" id="ACR74928.1"/>
    </source>
</evidence>
<organism evidence="1 2">
    <name type="scientific">Agathobacter rectalis (strain ATCC 33656 / DSM 3377 / JCM 17463 / KCTC 5835 / VPI 0990)</name>
    <name type="common">Eubacterium rectale</name>
    <dbReference type="NCBI Taxonomy" id="515619"/>
    <lineage>
        <taxon>Bacteria</taxon>
        <taxon>Bacillati</taxon>
        <taxon>Bacillota</taxon>
        <taxon>Clostridia</taxon>
        <taxon>Lachnospirales</taxon>
        <taxon>Lachnospiraceae</taxon>
        <taxon>Agathobacter</taxon>
    </lineage>
</organism>
<dbReference type="Proteomes" id="UP000001477">
    <property type="component" value="Chromosome"/>
</dbReference>
<accession>C4ZHB6</accession>
<dbReference type="STRING" id="515619.EUBREC_1166"/>
<dbReference type="KEGG" id="ere:EUBREC_1166"/>
<gene>
    <name evidence="1" type="ordered locus">EUBREC_1166</name>
</gene>
<evidence type="ECO:0000313" key="2">
    <source>
        <dbReference type="Proteomes" id="UP000001477"/>
    </source>
</evidence>
<proteinExistence type="predicted"/>
<dbReference type="PaxDb" id="515619-EUBREC_1166"/>
<dbReference type="AlphaFoldDB" id="C4ZHB6"/>
<protein>
    <submittedName>
        <fullName evidence="1">Uncharacterized protein</fullName>
    </submittedName>
</protein>
<sequence>MEKQEQSFFSKRVVPRNIFRIFAPEHFINLICSGAFFPSRLKNQRSTKIWNS</sequence>
<reference evidence="1 2" key="1">
    <citation type="journal article" date="2009" name="Proc. Natl. Acad. Sci. U.S.A.">
        <title>Characterizing a model human gut microbiota composed of members of its two dominant bacterial phyla.</title>
        <authorList>
            <person name="Mahowald M.A."/>
            <person name="Rey F.E."/>
            <person name="Seedorf H."/>
            <person name="Turnbaugh P.J."/>
            <person name="Fulton R.S."/>
            <person name="Wollam A."/>
            <person name="Shah N."/>
            <person name="Wang C."/>
            <person name="Magrini V."/>
            <person name="Wilson R.K."/>
            <person name="Cantarel B.L."/>
            <person name="Coutinho P.M."/>
            <person name="Henrissat B."/>
            <person name="Crock L.W."/>
            <person name="Russell A."/>
            <person name="Verberkmoes N.C."/>
            <person name="Hettich R.L."/>
            <person name="Gordon J.I."/>
        </authorList>
    </citation>
    <scope>NUCLEOTIDE SEQUENCE [LARGE SCALE GENOMIC DNA]</scope>
    <source>
        <strain evidence="2">ATCC 33656 / DSM 3377 / JCM 17463 / KCTC 5835 / LMG 30912 / VPI 0990</strain>
    </source>
</reference>
<name>C4ZHB6_AGARV</name>